<dbReference type="GO" id="GO:0016805">
    <property type="term" value="F:dipeptidase activity"/>
    <property type="evidence" value="ECO:0007669"/>
    <property type="project" value="TreeGrafter"/>
</dbReference>
<dbReference type="PANTHER" id="PTHR30575">
    <property type="entry name" value="PEPTIDASE M20"/>
    <property type="match status" value="1"/>
</dbReference>
<dbReference type="InterPro" id="IPR002933">
    <property type="entry name" value="Peptidase_M20"/>
</dbReference>
<dbReference type="RefSeq" id="WP_003498312.1">
    <property type="nucleotide sequence ID" value="NZ_CABHNX010000242.1"/>
</dbReference>
<evidence type="ECO:0000313" key="1">
    <source>
        <dbReference type="EMBL" id="MDB2000550.1"/>
    </source>
</evidence>
<sequence length="587" mass="64753">MKTDQDIRRSIEEKRQDYIDAALFIWEHPENIFEEYRSSACLAELLKKNGFRLREKAAGLDTAFVAEWGSGRPIIGYMGEFDALPGLSQEADCLTRKPVTEGGPGHGCGHHILGTAAVAAAVANKEFIESNKITGTVRFYGCPAEEGGAGKVLMAQAGLFDDCDAAVSWHPTDDNGIWSINFHAQQKVEFTFTGNEKKSANAKEAMQLFYLGAQNLRHHLDKCFVVRSGILKTGDEEGGYPLESKVLYAYRAHVSTQVEAAVARLHQVAEGAAMITGCTLKTEFKTGTTELLPNRTLERLMYDKYTATGTVEMTAPDWEYAARMHQALPENGERATFDLMRLLYAEQAEEIIEQVKGKAYNPYLYPFREIEIHKPGSTDICDVSWFTPTAQCVSACYVKDTLGHSWQEVAQGKSGICMKGMLVAAKVMALTGAELFRTPETLKAVRAEFSERRGQKEYRPLLAGAVTENREDTTCCENFSEIHFVGIEDDGLASRHTGSAGNLGGNALEAMQAFEMAMHVMGKYLSPLCRIRQRILETGDEDIVRVPCLAKLEISVEGDESGGRYIRRAAKGAALMTGCKAEFYSGE</sequence>
<dbReference type="PANTHER" id="PTHR30575:SF0">
    <property type="entry name" value="XAA-ARG DIPEPTIDASE"/>
    <property type="match status" value="1"/>
</dbReference>
<protein>
    <submittedName>
        <fullName evidence="1">Amidohydrolase</fullName>
    </submittedName>
</protein>
<gene>
    <name evidence="1" type="ORF">PM006_10105</name>
</gene>
<dbReference type="SUPFAM" id="SSF53187">
    <property type="entry name" value="Zn-dependent exopeptidases"/>
    <property type="match status" value="1"/>
</dbReference>
<comment type="caution">
    <text evidence="1">The sequence shown here is derived from an EMBL/GenBank/DDBJ whole genome shotgun (WGS) entry which is preliminary data.</text>
</comment>
<dbReference type="NCBIfam" id="TIGR01891">
    <property type="entry name" value="amidohydrolases"/>
    <property type="match status" value="1"/>
</dbReference>
<dbReference type="Gene3D" id="3.30.70.360">
    <property type="match status" value="1"/>
</dbReference>
<dbReference type="Gene3D" id="3.40.630.10">
    <property type="entry name" value="Zn peptidases"/>
    <property type="match status" value="2"/>
</dbReference>
<accession>A0AAW6AWG1</accession>
<dbReference type="AlphaFoldDB" id="A0AAW6AWG1"/>
<evidence type="ECO:0000313" key="2">
    <source>
        <dbReference type="Proteomes" id="UP001300871"/>
    </source>
</evidence>
<dbReference type="EMBL" id="JAQLGM010000021">
    <property type="protein sequence ID" value="MDB2000550.1"/>
    <property type="molecule type" value="Genomic_DNA"/>
</dbReference>
<dbReference type="GO" id="GO:0005737">
    <property type="term" value="C:cytoplasm"/>
    <property type="evidence" value="ECO:0007669"/>
    <property type="project" value="TreeGrafter"/>
</dbReference>
<dbReference type="GO" id="GO:0046657">
    <property type="term" value="P:folic acid catabolic process"/>
    <property type="evidence" value="ECO:0007669"/>
    <property type="project" value="TreeGrafter"/>
</dbReference>
<reference evidence="1" key="1">
    <citation type="submission" date="2023-01" db="EMBL/GenBank/DDBJ databases">
        <title>Human gut microbiome strain richness.</title>
        <authorList>
            <person name="Chen-Liaw A."/>
        </authorList>
    </citation>
    <scope>NUCLEOTIDE SEQUENCE</scope>
    <source>
        <strain evidence="1">B1_m1001713B170214d0_201011</strain>
    </source>
</reference>
<proteinExistence type="predicted"/>
<dbReference type="GO" id="GO:0071713">
    <property type="term" value="F:para-aminobenzoyl-glutamate hydrolase activity"/>
    <property type="evidence" value="ECO:0007669"/>
    <property type="project" value="TreeGrafter"/>
</dbReference>
<dbReference type="InterPro" id="IPR036264">
    <property type="entry name" value="Bact_exopeptidase_dim_dom"/>
</dbReference>
<dbReference type="InterPro" id="IPR052030">
    <property type="entry name" value="Peptidase_M20/M20A_hydrolases"/>
</dbReference>
<organism evidence="1 2">
    <name type="scientific">Clostridium symbiosum</name>
    <name type="common">Bacteroides symbiosus</name>
    <dbReference type="NCBI Taxonomy" id="1512"/>
    <lineage>
        <taxon>Bacteria</taxon>
        <taxon>Bacillati</taxon>
        <taxon>Bacillota</taxon>
        <taxon>Clostridia</taxon>
        <taxon>Lachnospirales</taxon>
        <taxon>Lachnospiraceae</taxon>
        <taxon>Otoolea</taxon>
    </lineage>
</organism>
<dbReference type="SUPFAM" id="SSF55031">
    <property type="entry name" value="Bacterial exopeptidase dimerisation domain"/>
    <property type="match status" value="1"/>
</dbReference>
<dbReference type="InterPro" id="IPR017439">
    <property type="entry name" value="Amidohydrolase"/>
</dbReference>
<dbReference type="Proteomes" id="UP001300871">
    <property type="component" value="Unassembled WGS sequence"/>
</dbReference>
<name>A0AAW6AWG1_CLOSY</name>
<dbReference type="Pfam" id="PF01546">
    <property type="entry name" value="Peptidase_M20"/>
    <property type="match status" value="1"/>
</dbReference>